<organism evidence="3 4">
    <name type="scientific">Halobacillus yeomjeoni</name>
    <dbReference type="NCBI Taxonomy" id="311194"/>
    <lineage>
        <taxon>Bacteria</taxon>
        <taxon>Bacillati</taxon>
        <taxon>Bacillota</taxon>
        <taxon>Bacilli</taxon>
        <taxon>Bacillales</taxon>
        <taxon>Bacillaceae</taxon>
        <taxon>Halobacillus</taxon>
    </lineage>
</organism>
<sequence length="731" mass="84466">MDKNQISARLKEIQQLRNKYDLTITPAKPKPGNETLKLEKGISVIIPTYKGEKVILNCLNSLRNQTLDQELFEVIFILNGERDSTESIIKNFIQRTNMKNVTILDSSVASASISRNIGIQYALREYTTFVDDDDYLSDNYLETMYQYADANSVVVSQIANDDGKGNIDDQNSINQQIIKAAKNESNDFSTLNMAATINACKLIPTRCVKNVKYDSALRSGEDVVFFMDLFVNHILNFKVIPIEKKAVYYRIMRDNSVSRQAMTFDFYVKQRLDVIQSLNDLLSKSVAPKQSTFIKQKINAQSMFINRYLKENMDDRDNVISAVKSRNLSYIPYSLINKGLSQKLVISFCFPPYVDTAANVMAKRIRNANEVVDVVYNQMDRVRPKDNNVSHLVNDLIDERMEIPSYPSFSNWKAIRDFCSLGMEKINKEKNYKEIYSRAMWPGSHFLAYEYKRENPEVKWVAEFSDPLILDIQGKVRESKIDDPAFIKKANKAVKRKYGFQPVKDDNLFFWCEYLPYIFADELVFTNENQMQYMMDTFPIDKVKEIIKRKAVISSHPTVSREYYNIKECSYQVDENKVNFAYFGTFYKTRNLDDLFVGLENVNAQDRKHIHLHIFTANPEALKDDLKGSEIEDLIQVNPYVSYTEFLNLTTRFDCLVVNDANTKDYKPINPYLPSKLSDYLGSGNKIWGIYEQGSVLSRYSLAYKSELGNINQATEVFEKAVEEKNILQPV</sequence>
<evidence type="ECO:0000313" key="4">
    <source>
        <dbReference type="Proteomes" id="UP000614490"/>
    </source>
</evidence>
<gene>
    <name evidence="3" type="ORF">H0267_10940</name>
</gene>
<accession>A0A931HVU5</accession>
<comment type="caution">
    <text evidence="3">The sequence shown here is derived from an EMBL/GenBank/DDBJ whole genome shotgun (WGS) entry which is preliminary data.</text>
</comment>
<dbReference type="Proteomes" id="UP000614490">
    <property type="component" value="Unassembled WGS sequence"/>
</dbReference>
<dbReference type="CDD" id="cd00761">
    <property type="entry name" value="Glyco_tranf_GTA_type"/>
    <property type="match status" value="1"/>
</dbReference>
<evidence type="ECO:0000313" key="3">
    <source>
        <dbReference type="EMBL" id="MBH0230732.1"/>
    </source>
</evidence>
<reference evidence="3 4" key="1">
    <citation type="journal article" date="2005" name="Int. J. Syst. Evol. Microbiol.">
        <title>Halobacillus yeomjeoni sp. nov., isolated from a marine solar saltern in Korea.</title>
        <authorList>
            <person name="Yoon J.H."/>
            <person name="Kang S.J."/>
            <person name="Lee C.H."/>
            <person name="Oh H.W."/>
            <person name="Oh T.K."/>
        </authorList>
    </citation>
    <scope>NUCLEOTIDE SEQUENCE [LARGE SCALE GENOMIC DNA]</scope>
    <source>
        <strain evidence="3 4">KCTC 3957</strain>
    </source>
</reference>
<dbReference type="SUPFAM" id="SSF53448">
    <property type="entry name" value="Nucleotide-diphospho-sugar transferases"/>
    <property type="match status" value="1"/>
</dbReference>
<dbReference type="PANTHER" id="PTHR22916">
    <property type="entry name" value="GLYCOSYLTRANSFERASE"/>
    <property type="match status" value="1"/>
</dbReference>
<dbReference type="RefSeq" id="WP_197317347.1">
    <property type="nucleotide sequence ID" value="NZ_JADZSC010000002.1"/>
</dbReference>
<dbReference type="InterPro" id="IPR029044">
    <property type="entry name" value="Nucleotide-diphossugar_trans"/>
</dbReference>
<dbReference type="InterPro" id="IPR001173">
    <property type="entry name" value="Glyco_trans_2-like"/>
</dbReference>
<proteinExistence type="inferred from homology"/>
<dbReference type="Gene3D" id="3.90.550.10">
    <property type="entry name" value="Spore Coat Polysaccharide Biosynthesis Protein SpsA, Chain A"/>
    <property type="match status" value="1"/>
</dbReference>
<dbReference type="GO" id="GO:0016758">
    <property type="term" value="F:hexosyltransferase activity"/>
    <property type="evidence" value="ECO:0007669"/>
    <property type="project" value="UniProtKB-ARBA"/>
</dbReference>
<dbReference type="AlphaFoldDB" id="A0A931HVU5"/>
<keyword evidence="4" id="KW-1185">Reference proteome</keyword>
<protein>
    <submittedName>
        <fullName evidence="3">Glycosyltransferase</fullName>
    </submittedName>
</protein>
<comment type="similarity">
    <text evidence="1">Belongs to the glycosyltransferase 2 family.</text>
</comment>
<evidence type="ECO:0000256" key="1">
    <source>
        <dbReference type="ARBA" id="ARBA00006739"/>
    </source>
</evidence>
<dbReference type="SUPFAM" id="SSF53756">
    <property type="entry name" value="UDP-Glycosyltransferase/glycogen phosphorylase"/>
    <property type="match status" value="1"/>
</dbReference>
<dbReference type="Pfam" id="PF00535">
    <property type="entry name" value="Glycos_transf_2"/>
    <property type="match status" value="1"/>
</dbReference>
<evidence type="ECO:0000259" key="2">
    <source>
        <dbReference type="Pfam" id="PF00535"/>
    </source>
</evidence>
<name>A0A931HVU5_9BACI</name>
<dbReference type="PANTHER" id="PTHR22916:SF3">
    <property type="entry name" value="UDP-GLCNAC:BETAGAL BETA-1,3-N-ACETYLGLUCOSAMINYLTRANSFERASE-LIKE PROTEIN 1"/>
    <property type="match status" value="1"/>
</dbReference>
<dbReference type="EMBL" id="JADZSC010000002">
    <property type="protein sequence ID" value="MBH0230732.1"/>
    <property type="molecule type" value="Genomic_DNA"/>
</dbReference>
<feature type="domain" description="Glycosyltransferase 2-like" evidence="2">
    <location>
        <begin position="43"/>
        <end position="173"/>
    </location>
</feature>